<dbReference type="Pfam" id="PF05685">
    <property type="entry name" value="Uma2"/>
    <property type="match status" value="1"/>
</dbReference>
<dbReference type="InterPro" id="IPR008538">
    <property type="entry name" value="Uma2"/>
</dbReference>
<dbReference type="GO" id="GO:0004519">
    <property type="term" value="F:endonuclease activity"/>
    <property type="evidence" value="ECO:0007669"/>
    <property type="project" value="UniProtKB-KW"/>
</dbReference>
<keyword evidence="2" id="KW-0378">Hydrolase</keyword>
<sequence>MRGQVTRAAEGFDRRAFTVAEILRMQDAGIIAEDENFELIEGEIVPMQAKSHAHELIKVALNIAIVRALPDHLWMGIESTLYLGPNTFVEPDLTVYPKGPKLEEVKGRDILLAIEVAATSLAYDRGLKARLYARYGVNELWVIDAARRTTLVYRGPDGSGWRDIVERAPEEPLAFAALPGFSIRLATV</sequence>
<dbReference type="InterPro" id="IPR012296">
    <property type="entry name" value="Nuclease_put_TT1808"/>
</dbReference>
<evidence type="ECO:0000313" key="2">
    <source>
        <dbReference type="EMBL" id="RBP03255.1"/>
    </source>
</evidence>
<protein>
    <submittedName>
        <fullName evidence="2">Uma2 family endonuclease</fullName>
    </submittedName>
</protein>
<comment type="caution">
    <text evidence="2">The sequence shown here is derived from an EMBL/GenBank/DDBJ whole genome shotgun (WGS) entry which is preliminary data.</text>
</comment>
<name>A0A366EP54_9HYPH</name>
<dbReference type="PANTHER" id="PTHR35400">
    <property type="entry name" value="SLR1083 PROTEIN"/>
    <property type="match status" value="1"/>
</dbReference>
<proteinExistence type="predicted"/>
<dbReference type="InterPro" id="IPR011335">
    <property type="entry name" value="Restrct_endonuc-II-like"/>
</dbReference>
<feature type="domain" description="Putative restriction endonuclease" evidence="1">
    <location>
        <begin position="21"/>
        <end position="185"/>
    </location>
</feature>
<organism evidence="2 3">
    <name type="scientific">Roseiarcus fermentans</name>
    <dbReference type="NCBI Taxonomy" id="1473586"/>
    <lineage>
        <taxon>Bacteria</taxon>
        <taxon>Pseudomonadati</taxon>
        <taxon>Pseudomonadota</taxon>
        <taxon>Alphaproteobacteria</taxon>
        <taxon>Hyphomicrobiales</taxon>
        <taxon>Roseiarcaceae</taxon>
        <taxon>Roseiarcus</taxon>
    </lineage>
</organism>
<dbReference type="OrthoDB" id="196625at2"/>
<gene>
    <name evidence="2" type="ORF">DFR50_1458</name>
</gene>
<evidence type="ECO:0000313" key="3">
    <source>
        <dbReference type="Proteomes" id="UP000253529"/>
    </source>
</evidence>
<dbReference type="Gene3D" id="3.90.1570.10">
    <property type="entry name" value="tt1808, chain A"/>
    <property type="match status" value="1"/>
</dbReference>
<reference evidence="2 3" key="1">
    <citation type="submission" date="2018-06" db="EMBL/GenBank/DDBJ databases">
        <title>Genomic Encyclopedia of Type Strains, Phase IV (KMG-IV): sequencing the most valuable type-strain genomes for metagenomic binning, comparative biology and taxonomic classification.</title>
        <authorList>
            <person name="Goeker M."/>
        </authorList>
    </citation>
    <scope>NUCLEOTIDE SEQUENCE [LARGE SCALE GENOMIC DNA]</scope>
    <source>
        <strain evidence="2 3">DSM 24875</strain>
    </source>
</reference>
<dbReference type="CDD" id="cd06260">
    <property type="entry name" value="DUF820-like"/>
    <property type="match status" value="1"/>
</dbReference>
<keyword evidence="2" id="KW-0255">Endonuclease</keyword>
<dbReference type="RefSeq" id="WP_113892862.1">
    <property type="nucleotide sequence ID" value="NZ_QNRK01000045.1"/>
</dbReference>
<accession>A0A366EP54</accession>
<dbReference type="EMBL" id="QNRK01000045">
    <property type="protein sequence ID" value="RBP03255.1"/>
    <property type="molecule type" value="Genomic_DNA"/>
</dbReference>
<dbReference type="SUPFAM" id="SSF52980">
    <property type="entry name" value="Restriction endonuclease-like"/>
    <property type="match status" value="1"/>
</dbReference>
<dbReference type="AlphaFoldDB" id="A0A366EP54"/>
<dbReference type="PANTHER" id="PTHR35400:SF1">
    <property type="entry name" value="SLR1083 PROTEIN"/>
    <property type="match status" value="1"/>
</dbReference>
<dbReference type="Proteomes" id="UP000253529">
    <property type="component" value="Unassembled WGS sequence"/>
</dbReference>
<keyword evidence="3" id="KW-1185">Reference proteome</keyword>
<evidence type="ECO:0000259" key="1">
    <source>
        <dbReference type="Pfam" id="PF05685"/>
    </source>
</evidence>
<keyword evidence="2" id="KW-0540">Nuclease</keyword>